<dbReference type="EMBL" id="AP014880">
    <property type="protein sequence ID" value="BAW16301.1"/>
    <property type="molecule type" value="Genomic_DNA"/>
</dbReference>
<gene>
    <name evidence="1" type="ORF">SITYG_03150</name>
</gene>
<dbReference type="AlphaFoldDB" id="A0AAD1C6T7"/>
<evidence type="ECO:0000313" key="1">
    <source>
        <dbReference type="EMBL" id="BAW16301.1"/>
    </source>
</evidence>
<evidence type="ECO:0000313" key="2">
    <source>
        <dbReference type="Proteomes" id="UP000217792"/>
    </source>
</evidence>
<proteinExistence type="predicted"/>
<sequence>MKIEHVALYVRGLEGAKRFLKGILMQKLISSIIQSRLAVLLPQL</sequence>
<name>A0AAD1C6T7_STRIT</name>
<protein>
    <submittedName>
        <fullName evidence="1">Uncharacterized protein</fullName>
    </submittedName>
</protein>
<reference evidence="1 2" key="1">
    <citation type="journal article" date="2017" name="Infect. Immun.">
        <title>Characterization of the Pathogenicity of Streptococcus intermedius TYG1620 Isolated from a Human Brain Abscess Based on the Complete Genome Sequence with Transcriptome Analysis and Transposon Mutagenesis in a Murine Subcutaneous Abscess Model.</title>
        <authorList>
            <person name="Hasegawa N."/>
            <person name="Sekizuka T."/>
            <person name="Sugi Y."/>
            <person name="Kawakami N."/>
            <person name="Ogasawara Y."/>
            <person name="Kato K."/>
            <person name="Yamashita A."/>
            <person name="Takeuchi F."/>
            <person name="Kuroda M."/>
        </authorList>
    </citation>
    <scope>NUCLEOTIDE SEQUENCE [LARGE SCALE GENOMIC DNA]</scope>
    <source>
        <strain evidence="1 2">TYG1620</strain>
    </source>
</reference>
<organism evidence="1 2">
    <name type="scientific">Streptococcus intermedius</name>
    <dbReference type="NCBI Taxonomy" id="1338"/>
    <lineage>
        <taxon>Bacteria</taxon>
        <taxon>Bacillati</taxon>
        <taxon>Bacillota</taxon>
        <taxon>Bacilli</taxon>
        <taxon>Lactobacillales</taxon>
        <taxon>Streptococcaceae</taxon>
        <taxon>Streptococcus</taxon>
        <taxon>Streptococcus anginosus group</taxon>
    </lineage>
</organism>
<accession>A0AAD1C6T7</accession>
<dbReference type="Proteomes" id="UP000217792">
    <property type="component" value="Chromosome"/>
</dbReference>